<name>A0ACB8SQ68_9AGAM</name>
<evidence type="ECO:0000313" key="2">
    <source>
        <dbReference type="Proteomes" id="UP000814140"/>
    </source>
</evidence>
<reference evidence="1" key="1">
    <citation type="submission" date="2021-03" db="EMBL/GenBank/DDBJ databases">
        <authorList>
            <consortium name="DOE Joint Genome Institute"/>
            <person name="Ahrendt S."/>
            <person name="Looney B.P."/>
            <person name="Miyauchi S."/>
            <person name="Morin E."/>
            <person name="Drula E."/>
            <person name="Courty P.E."/>
            <person name="Chicoki N."/>
            <person name="Fauchery L."/>
            <person name="Kohler A."/>
            <person name="Kuo A."/>
            <person name="Labutti K."/>
            <person name="Pangilinan J."/>
            <person name="Lipzen A."/>
            <person name="Riley R."/>
            <person name="Andreopoulos W."/>
            <person name="He G."/>
            <person name="Johnson J."/>
            <person name="Barry K.W."/>
            <person name="Grigoriev I.V."/>
            <person name="Nagy L."/>
            <person name="Hibbett D."/>
            <person name="Henrissat B."/>
            <person name="Matheny P.B."/>
            <person name="Labbe J."/>
            <person name="Martin F."/>
        </authorList>
    </citation>
    <scope>NUCLEOTIDE SEQUENCE</scope>
    <source>
        <strain evidence="1">HHB10654</strain>
    </source>
</reference>
<dbReference type="EMBL" id="MU277241">
    <property type="protein sequence ID" value="KAI0057916.1"/>
    <property type="molecule type" value="Genomic_DNA"/>
</dbReference>
<protein>
    <submittedName>
        <fullName evidence="1">Uncharacterized protein</fullName>
    </submittedName>
</protein>
<keyword evidence="2" id="KW-1185">Reference proteome</keyword>
<proteinExistence type="predicted"/>
<organism evidence="1 2">
    <name type="scientific">Artomyces pyxidatus</name>
    <dbReference type="NCBI Taxonomy" id="48021"/>
    <lineage>
        <taxon>Eukaryota</taxon>
        <taxon>Fungi</taxon>
        <taxon>Dikarya</taxon>
        <taxon>Basidiomycota</taxon>
        <taxon>Agaricomycotina</taxon>
        <taxon>Agaricomycetes</taxon>
        <taxon>Russulales</taxon>
        <taxon>Auriscalpiaceae</taxon>
        <taxon>Artomyces</taxon>
    </lineage>
</organism>
<accession>A0ACB8SQ68</accession>
<comment type="caution">
    <text evidence="1">The sequence shown here is derived from an EMBL/GenBank/DDBJ whole genome shotgun (WGS) entry which is preliminary data.</text>
</comment>
<reference evidence="1" key="2">
    <citation type="journal article" date="2022" name="New Phytol.">
        <title>Evolutionary transition to the ectomycorrhizal habit in the genomes of a hyperdiverse lineage of mushroom-forming fungi.</title>
        <authorList>
            <person name="Looney B."/>
            <person name="Miyauchi S."/>
            <person name="Morin E."/>
            <person name="Drula E."/>
            <person name="Courty P.E."/>
            <person name="Kohler A."/>
            <person name="Kuo A."/>
            <person name="LaButti K."/>
            <person name="Pangilinan J."/>
            <person name="Lipzen A."/>
            <person name="Riley R."/>
            <person name="Andreopoulos W."/>
            <person name="He G."/>
            <person name="Johnson J."/>
            <person name="Nolan M."/>
            <person name="Tritt A."/>
            <person name="Barry K.W."/>
            <person name="Grigoriev I.V."/>
            <person name="Nagy L.G."/>
            <person name="Hibbett D."/>
            <person name="Henrissat B."/>
            <person name="Matheny P.B."/>
            <person name="Labbe J."/>
            <person name="Martin F.M."/>
        </authorList>
    </citation>
    <scope>NUCLEOTIDE SEQUENCE</scope>
    <source>
        <strain evidence="1">HHB10654</strain>
    </source>
</reference>
<dbReference type="Proteomes" id="UP000814140">
    <property type="component" value="Unassembled WGS sequence"/>
</dbReference>
<gene>
    <name evidence="1" type="ORF">BV25DRAFT_1830670</name>
</gene>
<sequence>MAEYATPDPEWAPIAATLPRMFDHNIGPIALQERWITVAQPLLAQIYKPLLPDEYKYRVEDHKVPVEGGEIPVRVVIPISADANATYPLVVWMHGGGYLLGDVNQDDYFLRVLSVELQATIVNVDYRLTPQHPFPTGLNDSYTVVKWAASNAEKLSASVTKGFIIGGQSAGGNFSAVIAHRAHADPFFQDKPLTGQHLSIPATLREEAYPEKWKSELRSWEDNKDADVMTVDTINFFFKHYQAPADDPEMSPALYPSHAGLPPAHFQVCGLDPLRDEGLLYERLLREAGTPTRLDVYPGVPHAFQMAAPQIKLAAKFLNDTFSGFRWLLAGGK</sequence>
<evidence type="ECO:0000313" key="1">
    <source>
        <dbReference type="EMBL" id="KAI0057916.1"/>
    </source>
</evidence>